<protein>
    <recommendedName>
        <fullName evidence="2">Copper amine oxidase-like N-terminal domain-containing protein</fullName>
    </recommendedName>
</protein>
<evidence type="ECO:0000313" key="4">
    <source>
        <dbReference type="Proteomes" id="UP001248709"/>
    </source>
</evidence>
<gene>
    <name evidence="3" type="ORF">J2Z22_004505</name>
</gene>
<accession>A0ABU3HGW3</accession>
<feature type="transmembrane region" description="Helical" evidence="1">
    <location>
        <begin position="28"/>
        <end position="50"/>
    </location>
</feature>
<comment type="caution">
    <text evidence="3">The sequence shown here is derived from an EMBL/GenBank/DDBJ whole genome shotgun (WGS) entry which is preliminary data.</text>
</comment>
<dbReference type="EMBL" id="JAUSUY010000029">
    <property type="protein sequence ID" value="MDT3428910.1"/>
    <property type="molecule type" value="Genomic_DNA"/>
</dbReference>
<dbReference type="RefSeq" id="WP_025700849.1">
    <property type="nucleotide sequence ID" value="NZ_JAUSUY010000029.1"/>
</dbReference>
<dbReference type="InterPro" id="IPR036582">
    <property type="entry name" value="Mao_N_sf"/>
</dbReference>
<keyword evidence="1" id="KW-0472">Membrane</keyword>
<dbReference type="SUPFAM" id="SSF55383">
    <property type="entry name" value="Copper amine oxidase, domain N"/>
    <property type="match status" value="1"/>
</dbReference>
<feature type="domain" description="Copper amine oxidase-like N-terminal" evidence="2">
    <location>
        <begin position="381"/>
        <end position="485"/>
    </location>
</feature>
<keyword evidence="1" id="KW-0812">Transmembrane</keyword>
<dbReference type="InterPro" id="IPR012854">
    <property type="entry name" value="Cu_amine_oxidase-like_N"/>
</dbReference>
<evidence type="ECO:0000259" key="2">
    <source>
        <dbReference type="Pfam" id="PF07833"/>
    </source>
</evidence>
<reference evidence="3 4" key="1">
    <citation type="submission" date="2023-07" db="EMBL/GenBank/DDBJ databases">
        <title>Genomic Encyclopedia of Type Strains, Phase IV (KMG-IV): sequencing the most valuable type-strain genomes for metagenomic binning, comparative biology and taxonomic classification.</title>
        <authorList>
            <person name="Goeker M."/>
        </authorList>
    </citation>
    <scope>NUCLEOTIDE SEQUENCE [LARGE SCALE GENOMIC DNA]</scope>
    <source>
        <strain evidence="3 4">T98</strain>
    </source>
</reference>
<evidence type="ECO:0000256" key="1">
    <source>
        <dbReference type="SAM" id="Phobius"/>
    </source>
</evidence>
<dbReference type="Proteomes" id="UP001248709">
    <property type="component" value="Unassembled WGS sequence"/>
</dbReference>
<keyword evidence="1" id="KW-1133">Transmembrane helix</keyword>
<dbReference type="Pfam" id="PF07833">
    <property type="entry name" value="Cu_amine_oxidN1"/>
    <property type="match status" value="1"/>
</dbReference>
<dbReference type="Gene3D" id="3.30.457.10">
    <property type="entry name" value="Copper amine oxidase-like, N-terminal domain"/>
    <property type="match status" value="1"/>
</dbReference>
<evidence type="ECO:0000313" key="3">
    <source>
        <dbReference type="EMBL" id="MDT3428910.1"/>
    </source>
</evidence>
<proteinExistence type="predicted"/>
<name>A0ABU3HGW3_9BACL</name>
<sequence length="492" mass="56664">MLPRQKTDTDIVLNAAPSRGFHSQSRQAMGYFVLFTLILAVLMALFIIIVDPLQFYHRATWYSPVFSKQERYQNPGLAKNFDYDTIIIGTSMTENFLPSEVSQSLGGKAMKLSIEGSTAEEHYKIAKLALKTGKVKKVLWGLDYFSLKNNTEEEQQTFPHYLYDDKLWNDYKYIFNSSVYAQFAISIKDMLQGKTNDLEHLNNWNDESTFSKERTAKSYYDHSASEVYFGMNEEDIPVLQQRFNTYVGQLLADYPDVQFYFYYPPYSVMRQAAWYNTNPKRFNNQLEMRKWMFQQINKHPNAMLYDFQSEADWTFNLDLYKDISHHSGAVNSRIVRSIGKNDAKYRVTEDNVELFNHELVSQTTSALMDKQGNVYAYKVKINSRDYPFSKRLIQGDGELFLPASETASSLRAAIAWDAAAKTAVFTTEQQRIELSAGNKVARVNGQEVLMTRPLLIAGGRAMVPIKFVAEQLGLETALHIEQRNYSLNINSL</sequence>
<keyword evidence="4" id="KW-1185">Reference proteome</keyword>
<organism evidence="3 4">
    <name type="scientific">Paenibacillus forsythiae</name>
    <dbReference type="NCBI Taxonomy" id="365616"/>
    <lineage>
        <taxon>Bacteria</taxon>
        <taxon>Bacillati</taxon>
        <taxon>Bacillota</taxon>
        <taxon>Bacilli</taxon>
        <taxon>Bacillales</taxon>
        <taxon>Paenibacillaceae</taxon>
        <taxon>Paenibacillus</taxon>
    </lineage>
</organism>